<proteinExistence type="predicted"/>
<dbReference type="NCBIfam" id="TIGR04183">
    <property type="entry name" value="Por_Secre_tail"/>
    <property type="match status" value="1"/>
</dbReference>
<organism evidence="2 3">
    <name type="scientific">Rubricoccus marinus</name>
    <dbReference type="NCBI Taxonomy" id="716817"/>
    <lineage>
        <taxon>Bacteria</taxon>
        <taxon>Pseudomonadati</taxon>
        <taxon>Rhodothermota</taxon>
        <taxon>Rhodothermia</taxon>
        <taxon>Rhodothermales</taxon>
        <taxon>Rubricoccaceae</taxon>
        <taxon>Rubricoccus</taxon>
    </lineage>
</organism>
<comment type="caution">
    <text evidence="2">The sequence shown here is derived from an EMBL/GenBank/DDBJ whole genome shotgun (WGS) entry which is preliminary data.</text>
</comment>
<reference evidence="2 3" key="1">
    <citation type="submission" date="2016-11" db="EMBL/GenBank/DDBJ databases">
        <title>Study of marine rhodopsin-containing bacteria.</title>
        <authorList>
            <person name="Yoshizawa S."/>
            <person name="Kumagai Y."/>
            <person name="Kogure K."/>
        </authorList>
    </citation>
    <scope>NUCLEOTIDE SEQUENCE [LARGE SCALE GENOMIC DNA]</scope>
    <source>
        <strain evidence="2 3">SG-29</strain>
    </source>
</reference>
<keyword evidence="3" id="KW-1185">Reference proteome</keyword>
<gene>
    <name evidence="2" type="ORF">BSZ36_03130</name>
</gene>
<dbReference type="Gene3D" id="2.60.40.4070">
    <property type="match status" value="1"/>
</dbReference>
<feature type="domain" description="Secretion system C-terminal sorting" evidence="1">
    <location>
        <begin position="246"/>
        <end position="320"/>
    </location>
</feature>
<dbReference type="EMBL" id="MQWB01000001">
    <property type="protein sequence ID" value="OZC02063.1"/>
    <property type="molecule type" value="Genomic_DNA"/>
</dbReference>
<dbReference type="Pfam" id="PF18962">
    <property type="entry name" value="Por_Secre_tail"/>
    <property type="match status" value="1"/>
</dbReference>
<accession>A0A259TWE0</accession>
<dbReference type="AlphaFoldDB" id="A0A259TWE0"/>
<evidence type="ECO:0000313" key="2">
    <source>
        <dbReference type="EMBL" id="OZC02063.1"/>
    </source>
</evidence>
<dbReference type="Proteomes" id="UP000216446">
    <property type="component" value="Unassembled WGS sequence"/>
</dbReference>
<protein>
    <recommendedName>
        <fullName evidence="1">Secretion system C-terminal sorting domain-containing protein</fullName>
    </recommendedName>
</protein>
<sequence length="323" mass="32773">MSDGIIPYMQSFFVKMNAAGFLSNFRSARVDGDQTGTYGKTEPATASSLRLGLAVAADGVETPMSAAFVAPTEGAALGEDDSDAYRLTPGAWPRATVSTMTLGADPVPLAINALPADASGEITLPVEIAAEGYAAGDLEVVLTWTGALPEGWSATLTDRHTGEQHVIEPGGEVRLTLGVPSAAKSAVRPRGLGLDMLPPQARSLEKASSGGAISSGDRLALVLTPANAVSTSETPEASFGLGAPAPNPARGLVRVPYTLSASGEARVSVYDALGREVATLASGAHAAGAHTATLDAGALAPGVYVVRLSTPEAASVQRITVVR</sequence>
<evidence type="ECO:0000259" key="1">
    <source>
        <dbReference type="Pfam" id="PF18962"/>
    </source>
</evidence>
<dbReference type="InParanoid" id="A0A259TWE0"/>
<dbReference type="InterPro" id="IPR026444">
    <property type="entry name" value="Secre_tail"/>
</dbReference>
<evidence type="ECO:0000313" key="3">
    <source>
        <dbReference type="Proteomes" id="UP000216446"/>
    </source>
</evidence>
<name>A0A259TWE0_9BACT</name>